<keyword evidence="3" id="KW-1185">Reference proteome</keyword>
<dbReference type="EMBL" id="JACHXW010000013">
    <property type="protein sequence ID" value="MBB3154064.1"/>
    <property type="molecule type" value="Genomic_DNA"/>
</dbReference>
<evidence type="ECO:0000313" key="3">
    <source>
        <dbReference type="Proteomes" id="UP000518605"/>
    </source>
</evidence>
<organism evidence="2 3">
    <name type="scientific">Paenibacillus endophyticus</name>
    <dbReference type="NCBI Taxonomy" id="1294268"/>
    <lineage>
        <taxon>Bacteria</taxon>
        <taxon>Bacillati</taxon>
        <taxon>Bacillota</taxon>
        <taxon>Bacilli</taxon>
        <taxon>Bacillales</taxon>
        <taxon>Paenibacillaceae</taxon>
        <taxon>Paenibacillus</taxon>
    </lineage>
</organism>
<reference evidence="2 3" key="1">
    <citation type="submission" date="2020-08" db="EMBL/GenBank/DDBJ databases">
        <title>Genomic Encyclopedia of Type Strains, Phase III (KMG-III): the genomes of soil and plant-associated and newly described type strains.</title>
        <authorList>
            <person name="Whitman W."/>
        </authorList>
    </citation>
    <scope>NUCLEOTIDE SEQUENCE [LARGE SCALE GENOMIC DNA]</scope>
    <source>
        <strain evidence="2 3">CECT 8234</strain>
    </source>
</reference>
<protein>
    <submittedName>
        <fullName evidence="2">ABC-type glycerol-3-phosphate transport system substrate-binding protein</fullName>
    </submittedName>
</protein>
<dbReference type="RefSeq" id="WP_183566807.1">
    <property type="nucleotide sequence ID" value="NZ_CBCSLB010000013.1"/>
</dbReference>
<dbReference type="PROSITE" id="PS51257">
    <property type="entry name" value="PROKAR_LIPOPROTEIN"/>
    <property type="match status" value="1"/>
</dbReference>
<evidence type="ECO:0000256" key="1">
    <source>
        <dbReference type="SAM" id="SignalP"/>
    </source>
</evidence>
<gene>
    <name evidence="2" type="ORF">FHS16_004140</name>
</gene>
<evidence type="ECO:0000313" key="2">
    <source>
        <dbReference type="EMBL" id="MBB3154064.1"/>
    </source>
</evidence>
<feature type="chain" id="PRO_5039175346" evidence="1">
    <location>
        <begin position="21"/>
        <end position="99"/>
    </location>
</feature>
<accession>A0A7W5CBC8</accession>
<proteinExistence type="predicted"/>
<dbReference type="AlphaFoldDB" id="A0A7W5CBC8"/>
<dbReference type="Proteomes" id="UP000518605">
    <property type="component" value="Unassembled WGS sequence"/>
</dbReference>
<keyword evidence="1" id="KW-0732">Signal</keyword>
<name>A0A7W5CBC8_9BACL</name>
<feature type="signal peptide" evidence="1">
    <location>
        <begin position="1"/>
        <end position="20"/>
    </location>
</feature>
<comment type="caution">
    <text evidence="2">The sequence shown here is derived from an EMBL/GenBank/DDBJ whole genome shotgun (WGS) entry which is preliminary data.</text>
</comment>
<dbReference type="Gene3D" id="3.40.190.10">
    <property type="entry name" value="Periplasmic binding protein-like II"/>
    <property type="match status" value="1"/>
</dbReference>
<sequence>MKKPATYLVAVISLFLFLQACSKQPVPPEQVTLKVWAWEGDFNGFANDFMAKHPNIRLVRVQPYEETNPYTYSEDFDFDTYNKQEMKSFDPEIVCRAYE</sequence>